<dbReference type="Gene3D" id="3.30.1340.10">
    <property type="entry name" value="HPr-like"/>
    <property type="match status" value="1"/>
</dbReference>
<comment type="similarity">
    <text evidence="2">Belongs to the HPr family.</text>
</comment>
<evidence type="ECO:0000313" key="6">
    <source>
        <dbReference type="EMBL" id="MDO3382849.1"/>
    </source>
</evidence>
<dbReference type="PRINTS" id="PR00107">
    <property type="entry name" value="PHOSPHOCPHPR"/>
</dbReference>
<evidence type="ECO:0000256" key="1">
    <source>
        <dbReference type="ARBA" id="ARBA00004496"/>
    </source>
</evidence>
<dbReference type="Pfam" id="PF00381">
    <property type="entry name" value="PTS-HPr"/>
    <property type="match status" value="1"/>
</dbReference>
<dbReference type="InterPro" id="IPR001020">
    <property type="entry name" value="PTS_HPr_His_P_site"/>
</dbReference>
<dbReference type="PANTHER" id="PTHR33705:SF2">
    <property type="entry name" value="PHOSPHOCARRIER PROTEIN NPR"/>
    <property type="match status" value="1"/>
</dbReference>
<sequence>MPERTVTIVNRKGLHARSAAKLVALTREYNCAVELRLPEKSADCASMMALMMLAAGLGTEICVYTNGEDSEAALDAVCALIESGFEESEED</sequence>
<dbReference type="PROSITE" id="PS00369">
    <property type="entry name" value="PTS_HPR_HIS"/>
    <property type="match status" value="1"/>
</dbReference>
<gene>
    <name evidence="6" type="ORF">QWI16_11785</name>
</gene>
<evidence type="ECO:0000313" key="7">
    <source>
        <dbReference type="Proteomes" id="UP001168380"/>
    </source>
</evidence>
<feature type="domain" description="HPr" evidence="5">
    <location>
        <begin position="1"/>
        <end position="88"/>
    </location>
</feature>
<dbReference type="InterPro" id="IPR050399">
    <property type="entry name" value="HPr"/>
</dbReference>
<evidence type="ECO:0000256" key="2">
    <source>
        <dbReference type="ARBA" id="ARBA00010736"/>
    </source>
</evidence>
<dbReference type="CDD" id="cd00367">
    <property type="entry name" value="PTS-HPr_like"/>
    <property type="match status" value="1"/>
</dbReference>
<comment type="subcellular location">
    <subcellularLocation>
        <location evidence="1">Cytoplasm</location>
    </subcellularLocation>
</comment>
<dbReference type="Proteomes" id="UP001168380">
    <property type="component" value="Unassembled WGS sequence"/>
</dbReference>
<dbReference type="InterPro" id="IPR035895">
    <property type="entry name" value="HPr-like_sf"/>
</dbReference>
<dbReference type="RefSeq" id="WP_302713357.1">
    <property type="nucleotide sequence ID" value="NZ_JAULRT010000059.1"/>
</dbReference>
<dbReference type="SUPFAM" id="SSF55594">
    <property type="entry name" value="HPr-like"/>
    <property type="match status" value="1"/>
</dbReference>
<dbReference type="PROSITE" id="PS51350">
    <property type="entry name" value="PTS_HPR_DOM"/>
    <property type="match status" value="1"/>
</dbReference>
<organism evidence="6 7">
    <name type="scientific">Gilvimarinus algae</name>
    <dbReference type="NCBI Taxonomy" id="3058037"/>
    <lineage>
        <taxon>Bacteria</taxon>
        <taxon>Pseudomonadati</taxon>
        <taxon>Pseudomonadota</taxon>
        <taxon>Gammaproteobacteria</taxon>
        <taxon>Cellvibrionales</taxon>
        <taxon>Cellvibrionaceae</taxon>
        <taxon>Gilvimarinus</taxon>
    </lineage>
</organism>
<evidence type="ECO:0000256" key="3">
    <source>
        <dbReference type="ARBA" id="ARBA00022490"/>
    </source>
</evidence>
<reference evidence="6" key="1">
    <citation type="submission" date="2023-07" db="EMBL/GenBank/DDBJ databases">
        <title>Gilvimarinus algae sp. nov., isolated from the surface of Kelp.</title>
        <authorList>
            <person name="Sun Y.Y."/>
            <person name="Gong Y."/>
            <person name="Du Z.J."/>
        </authorList>
    </citation>
    <scope>NUCLEOTIDE SEQUENCE</scope>
    <source>
        <strain evidence="6">SDUM040014</strain>
    </source>
</reference>
<dbReference type="NCBIfam" id="TIGR01003">
    <property type="entry name" value="PTS_HPr_family"/>
    <property type="match status" value="1"/>
</dbReference>
<keyword evidence="7" id="KW-1185">Reference proteome</keyword>
<dbReference type="InterPro" id="IPR000032">
    <property type="entry name" value="HPr-like"/>
</dbReference>
<comment type="caution">
    <text evidence="6">The sequence shown here is derived from an EMBL/GenBank/DDBJ whole genome shotgun (WGS) entry which is preliminary data.</text>
</comment>
<accession>A0ABT8TFH4</accession>
<evidence type="ECO:0000259" key="5">
    <source>
        <dbReference type="PROSITE" id="PS51350"/>
    </source>
</evidence>
<name>A0ABT8TFH4_9GAMM</name>
<dbReference type="PANTHER" id="PTHR33705">
    <property type="entry name" value="PHOSPHOCARRIER PROTEIN HPR"/>
    <property type="match status" value="1"/>
</dbReference>
<proteinExistence type="inferred from homology"/>
<evidence type="ECO:0000256" key="4">
    <source>
        <dbReference type="ARBA" id="ARBA00022683"/>
    </source>
</evidence>
<dbReference type="EMBL" id="JAULRT010000059">
    <property type="protein sequence ID" value="MDO3382849.1"/>
    <property type="molecule type" value="Genomic_DNA"/>
</dbReference>
<keyword evidence="3" id="KW-0963">Cytoplasm</keyword>
<protein>
    <submittedName>
        <fullName evidence="6">HPr family phosphocarrier protein</fullName>
    </submittedName>
</protein>
<keyword evidence="4" id="KW-0598">Phosphotransferase system</keyword>